<dbReference type="PANTHER" id="PTHR34986:SF4">
    <property type="entry name" value="EVOLVED BETA-GALACTOSIDASE SUBUNIT BETA-RELATED"/>
    <property type="match status" value="1"/>
</dbReference>
<dbReference type="NCBIfam" id="TIGR00022">
    <property type="entry name" value="YhcH/YjgK/YiaL family protein"/>
    <property type="match status" value="1"/>
</dbReference>
<organism evidence="1 2">
    <name type="scientific">Hafnia psychrotolerans</name>
    <dbReference type="NCBI Taxonomy" id="1477018"/>
    <lineage>
        <taxon>Bacteria</taxon>
        <taxon>Pseudomonadati</taxon>
        <taxon>Pseudomonadota</taxon>
        <taxon>Gammaproteobacteria</taxon>
        <taxon>Enterobacterales</taxon>
        <taxon>Hafniaceae</taxon>
        <taxon>Hafnia</taxon>
    </lineage>
</organism>
<evidence type="ECO:0000313" key="2">
    <source>
        <dbReference type="Proteomes" id="UP000627464"/>
    </source>
</evidence>
<dbReference type="EMBL" id="BMFZ01000010">
    <property type="protein sequence ID" value="GGA56449.1"/>
    <property type="molecule type" value="Genomic_DNA"/>
</dbReference>
<evidence type="ECO:0008006" key="3">
    <source>
        <dbReference type="Google" id="ProtNLM"/>
    </source>
</evidence>
<dbReference type="RefSeq" id="WP_188474806.1">
    <property type="nucleotide sequence ID" value="NZ_BMFZ01000010.1"/>
</dbReference>
<proteinExistence type="predicted"/>
<comment type="caution">
    <text evidence="1">The sequence shown here is derived from an EMBL/GenBank/DDBJ whole genome shotgun (WGS) entry which is preliminary data.</text>
</comment>
<sequence>MIVGHIKQLEKSKLELPTAIYQVLHTISQWDFSLHPDGEKTEHNVVYKTFHADTAPAIERTAETHIENIDVQFVISGQEGLEYQPIKGHVATDTHPEQDNYFYQGKTGDEQALLLSAGDFVVLFPWDIHTPLCQVGHPQKVRKIVAKIPITLLTSR</sequence>
<dbReference type="SUPFAM" id="SSF51197">
    <property type="entry name" value="Clavaminate synthase-like"/>
    <property type="match status" value="1"/>
</dbReference>
<dbReference type="InterPro" id="IPR004375">
    <property type="entry name" value="NanQ/TabA/YiaL"/>
</dbReference>
<name>A0ABQ1H3Q8_9GAMM</name>
<reference evidence="2" key="1">
    <citation type="journal article" date="2019" name="Int. J. Syst. Evol. Microbiol.">
        <title>The Global Catalogue of Microorganisms (GCM) 10K type strain sequencing project: providing services to taxonomists for standard genome sequencing and annotation.</title>
        <authorList>
            <consortium name="The Broad Institute Genomics Platform"/>
            <consortium name="The Broad Institute Genome Sequencing Center for Infectious Disease"/>
            <person name="Wu L."/>
            <person name="Ma J."/>
        </authorList>
    </citation>
    <scope>NUCLEOTIDE SEQUENCE [LARGE SCALE GENOMIC DNA]</scope>
    <source>
        <strain evidence="2">CGMCC 1.12806</strain>
    </source>
</reference>
<dbReference type="Proteomes" id="UP000627464">
    <property type="component" value="Unassembled WGS sequence"/>
</dbReference>
<evidence type="ECO:0000313" key="1">
    <source>
        <dbReference type="EMBL" id="GGA56449.1"/>
    </source>
</evidence>
<gene>
    <name evidence="1" type="ORF">GCM10011328_34890</name>
</gene>
<protein>
    <recommendedName>
        <fullName evidence="3">YhcH/YjgK/YiaL family protein</fullName>
    </recommendedName>
</protein>
<dbReference type="Gene3D" id="2.60.120.370">
    <property type="entry name" value="YhcH/YjgK/YiaL"/>
    <property type="match status" value="1"/>
</dbReference>
<keyword evidence="2" id="KW-1185">Reference proteome</keyword>
<dbReference type="PANTHER" id="PTHR34986">
    <property type="entry name" value="EVOLVED BETA-GALACTOSIDASE SUBUNIT BETA"/>
    <property type="match status" value="1"/>
</dbReference>
<dbReference type="InterPro" id="IPR037012">
    <property type="entry name" value="NanQ/TabA/YiaL_sf"/>
</dbReference>
<dbReference type="Pfam" id="PF04074">
    <property type="entry name" value="DUF386"/>
    <property type="match status" value="1"/>
</dbReference>
<accession>A0ABQ1H3Q8</accession>